<dbReference type="KEGG" id="obi:106880973"/>
<sequence>MFCHLFRRQRNVEKVSRELPPIPKEVKLCPPNSDNDLDDSNHIYEEIADMGQRTSENVQKKLSKVKQNDASKNKDSQTFKNFLPQCSPKTNLKTIRGQKENHEIEYKEIEFCVPSQSEVNESSSKNLHYGKYSKEQAPTKNTETHVNLQGCCCKECYSTYKCNLETPDLFSNLNGKRDDKFNSLNSRYCKSSQKVTAFDYCKCEKQFKNQCKCDLKELKQQKDRETSSNELAFVDLLEHEEMDGNDSWCEYHMNTAQGYSASSMLSDNLSLNNVKEEQRQDPHIVQINNHKSCKGAKLCECEENSDCVSLTSVSSLPYNCSLSTYISYNDSSCNRVKSISDMSSVNSSTFSSLCINDVASRKTNIFSNNYCHRRSRTLPEIATKGQKEFKMFDINIANEVVSKNSSKLPKQSIVSSPFEYNGKVRKNQILNELIYLNYEQLQLKCL</sequence>
<protein>
    <submittedName>
        <fullName evidence="1">Uncharacterized protein</fullName>
    </submittedName>
</protein>
<proteinExistence type="predicted"/>
<gene>
    <name evidence="1" type="ORF">OCBIM_22007187mg</name>
</gene>
<dbReference type="EMBL" id="KQ426231">
    <property type="protein sequence ID" value="KOF68521.1"/>
    <property type="molecule type" value="Genomic_DNA"/>
</dbReference>
<name>A0A0L8FUZ9_OCTBM</name>
<accession>A0A0L8FUZ9</accession>
<evidence type="ECO:0000313" key="1">
    <source>
        <dbReference type="EMBL" id="KOF68521.1"/>
    </source>
</evidence>
<dbReference type="AlphaFoldDB" id="A0A0L8FUZ9"/>
<reference evidence="1" key="1">
    <citation type="submission" date="2015-07" db="EMBL/GenBank/DDBJ databases">
        <title>MeaNS - Measles Nucleotide Surveillance Program.</title>
        <authorList>
            <person name="Tran T."/>
            <person name="Druce J."/>
        </authorList>
    </citation>
    <scope>NUCLEOTIDE SEQUENCE</scope>
    <source>
        <strain evidence="1">UCB-OBI-ISO-001</strain>
        <tissue evidence="1">Gonad</tissue>
    </source>
</reference>
<organism evidence="1">
    <name type="scientific">Octopus bimaculoides</name>
    <name type="common">California two-spotted octopus</name>
    <dbReference type="NCBI Taxonomy" id="37653"/>
    <lineage>
        <taxon>Eukaryota</taxon>
        <taxon>Metazoa</taxon>
        <taxon>Spiralia</taxon>
        <taxon>Lophotrochozoa</taxon>
        <taxon>Mollusca</taxon>
        <taxon>Cephalopoda</taxon>
        <taxon>Coleoidea</taxon>
        <taxon>Octopodiformes</taxon>
        <taxon>Octopoda</taxon>
        <taxon>Incirrata</taxon>
        <taxon>Octopodidae</taxon>
        <taxon>Octopus</taxon>
    </lineage>
</organism>